<dbReference type="Pfam" id="PF22481">
    <property type="entry name" value="DUF6985"/>
    <property type="match status" value="1"/>
</dbReference>
<evidence type="ECO:0000313" key="3">
    <source>
        <dbReference type="EMBL" id="GIJ73321.1"/>
    </source>
</evidence>
<gene>
    <name evidence="3" type="ORF">Voc01_082380</name>
</gene>
<proteinExistence type="predicted"/>
<name>A0A8J4A182_9ACTN</name>
<sequence>MTGMQIPRLGPVTEDDVERYRTDEPVPVPVLGGGRFHVFLDGYDDDPDRDETHAVIGAFLDLDASVLRAAAPAVYDYYLDTVADLRAAGLEVPVRIGGPDEVFDHVRFGEITVVRDGAEGDGPVYVSIECECAWEPEHGLQIVFRAGRSVTKVGPYDGDLTTDGDTPSGTPYARRTGNVGAL</sequence>
<feature type="region of interest" description="Disordered" evidence="1">
    <location>
        <begin position="157"/>
        <end position="182"/>
    </location>
</feature>
<feature type="domain" description="DUF6985" evidence="2">
    <location>
        <begin position="10"/>
        <end position="159"/>
    </location>
</feature>
<accession>A0A8J4A182</accession>
<reference evidence="3" key="1">
    <citation type="submission" date="2021-01" db="EMBL/GenBank/DDBJ databases">
        <title>Whole genome shotgun sequence of Virgisporangium ochraceum NBRC 16418.</title>
        <authorList>
            <person name="Komaki H."/>
            <person name="Tamura T."/>
        </authorList>
    </citation>
    <scope>NUCLEOTIDE SEQUENCE</scope>
    <source>
        <strain evidence="3">NBRC 16418</strain>
    </source>
</reference>
<dbReference type="EMBL" id="BOPH01000113">
    <property type="protein sequence ID" value="GIJ73321.1"/>
    <property type="molecule type" value="Genomic_DNA"/>
</dbReference>
<evidence type="ECO:0000313" key="4">
    <source>
        <dbReference type="Proteomes" id="UP000635606"/>
    </source>
</evidence>
<dbReference type="AlphaFoldDB" id="A0A8J4A182"/>
<evidence type="ECO:0000259" key="2">
    <source>
        <dbReference type="Pfam" id="PF22481"/>
    </source>
</evidence>
<protein>
    <recommendedName>
        <fullName evidence="2">DUF6985 domain-containing protein</fullName>
    </recommendedName>
</protein>
<organism evidence="3 4">
    <name type="scientific">Virgisporangium ochraceum</name>
    <dbReference type="NCBI Taxonomy" id="65505"/>
    <lineage>
        <taxon>Bacteria</taxon>
        <taxon>Bacillati</taxon>
        <taxon>Actinomycetota</taxon>
        <taxon>Actinomycetes</taxon>
        <taxon>Micromonosporales</taxon>
        <taxon>Micromonosporaceae</taxon>
        <taxon>Virgisporangium</taxon>
    </lineage>
</organism>
<comment type="caution">
    <text evidence="3">The sequence shown here is derived from an EMBL/GenBank/DDBJ whole genome shotgun (WGS) entry which is preliminary data.</text>
</comment>
<dbReference type="InterPro" id="IPR054254">
    <property type="entry name" value="DUF6985"/>
</dbReference>
<evidence type="ECO:0000256" key="1">
    <source>
        <dbReference type="SAM" id="MobiDB-lite"/>
    </source>
</evidence>
<dbReference type="Proteomes" id="UP000635606">
    <property type="component" value="Unassembled WGS sequence"/>
</dbReference>
<keyword evidence="4" id="KW-1185">Reference proteome</keyword>